<dbReference type="OrthoDB" id="409931at2759"/>
<dbReference type="PROSITE" id="PS50237">
    <property type="entry name" value="HECT"/>
    <property type="match status" value="1"/>
</dbReference>
<feature type="compositionally biased region" description="Polar residues" evidence="7">
    <location>
        <begin position="535"/>
        <end position="546"/>
    </location>
</feature>
<gene>
    <name evidence="9" type="primary">TRIP12_1</name>
    <name evidence="9" type="ORF">FOZ60_003026</name>
</gene>
<dbReference type="SUPFAM" id="SSF56204">
    <property type="entry name" value="Hect, E3 ligase catalytic domain"/>
    <property type="match status" value="1"/>
</dbReference>
<feature type="region of interest" description="Disordered" evidence="7">
    <location>
        <begin position="804"/>
        <end position="866"/>
    </location>
</feature>
<evidence type="ECO:0000256" key="1">
    <source>
        <dbReference type="ARBA" id="ARBA00000885"/>
    </source>
</evidence>
<feature type="region of interest" description="Disordered" evidence="7">
    <location>
        <begin position="1107"/>
        <end position="1127"/>
    </location>
</feature>
<dbReference type="EMBL" id="JABANP010000016">
    <property type="protein sequence ID" value="KAF4695858.1"/>
    <property type="molecule type" value="Genomic_DNA"/>
</dbReference>
<feature type="region of interest" description="Disordered" evidence="7">
    <location>
        <begin position="112"/>
        <end position="247"/>
    </location>
</feature>
<evidence type="ECO:0000313" key="9">
    <source>
        <dbReference type="EMBL" id="KAF4695858.1"/>
    </source>
</evidence>
<dbReference type="EC" id="2.3.2.26" evidence="3"/>
<evidence type="ECO:0000313" key="10">
    <source>
        <dbReference type="Proteomes" id="UP000541610"/>
    </source>
</evidence>
<feature type="compositionally biased region" description="Basic residues" evidence="7">
    <location>
        <begin position="133"/>
        <end position="144"/>
    </location>
</feature>
<feature type="compositionally biased region" description="Basic and acidic residues" evidence="7">
    <location>
        <begin position="145"/>
        <end position="178"/>
    </location>
</feature>
<dbReference type="Pfam" id="PF25579">
    <property type="entry name" value="TPR_TRIP12_N"/>
    <property type="match status" value="1"/>
</dbReference>
<evidence type="ECO:0000256" key="2">
    <source>
        <dbReference type="ARBA" id="ARBA00006331"/>
    </source>
</evidence>
<keyword evidence="5 6" id="KW-0833">Ubl conjugation pathway</keyword>
<evidence type="ECO:0000259" key="8">
    <source>
        <dbReference type="PROSITE" id="PS50237"/>
    </source>
</evidence>
<dbReference type="Gene3D" id="1.25.10.10">
    <property type="entry name" value="Leucine-rich Repeat Variant"/>
    <property type="match status" value="1"/>
</dbReference>
<dbReference type="GO" id="GO:0043161">
    <property type="term" value="P:proteasome-mediated ubiquitin-dependent protein catabolic process"/>
    <property type="evidence" value="ECO:0007669"/>
    <property type="project" value="TreeGrafter"/>
</dbReference>
<dbReference type="InterPro" id="IPR045322">
    <property type="entry name" value="HECTD1/TRIP12-like"/>
</dbReference>
<comment type="caution">
    <text evidence="9">The sequence shown here is derived from an EMBL/GenBank/DDBJ whole genome shotgun (WGS) entry which is preliminary data.</text>
</comment>
<proteinExistence type="inferred from homology"/>
<name>A0A7J6PI53_PEROL</name>
<feature type="region of interest" description="Disordered" evidence="7">
    <location>
        <begin position="521"/>
        <end position="554"/>
    </location>
</feature>
<dbReference type="InterPro" id="IPR000569">
    <property type="entry name" value="HECT_dom"/>
</dbReference>
<comment type="catalytic activity">
    <reaction evidence="1">
        <text>S-ubiquitinyl-[E2 ubiquitin-conjugating enzyme]-L-cysteine + [acceptor protein]-L-lysine = [E2 ubiquitin-conjugating enzyme]-L-cysteine + N(6)-ubiquitinyl-[acceptor protein]-L-lysine.</text>
        <dbReference type="EC" id="2.3.2.26"/>
    </reaction>
</comment>
<dbReference type="Pfam" id="PF00632">
    <property type="entry name" value="HECT"/>
    <property type="match status" value="1"/>
</dbReference>
<sequence>MLKLELGRKNDSPLQLCRCLKGRLPTPGVLKNSDSNYHQHLQSFLLLQASHSNLTTTTQQQLSRRVAAPFVVVVPVASLLPPLQQQQRRGYYKTHLSRSPLGPRLLRLRKRIQKASQQSKKSGSPVGGEKARALPKGKRASKKRKSEDISESTENKAGKVMKRESEASRDTAAEESSLHPETPTDMGVSDTPDARPDRNSARIDMGALGTFLRQVGGNDDSEKDTSRRGEDDDIEGGMRGASSSSSSFPEGLAFLMSAASSGGLMQRITSDLKAGDSIRVIAALTELNDVLNMSGEEIALGFPVETAVPLLVKHVEKDDPQDEGDDPDTRRLLATRCIYSLLDILPSATARVLANSETGLTTLCDKLRSITNIDLAEQCIRVLYRLSSEQPTALFCAGGVEALLQCMDFFTTYCQDQALSAVKNMVRMARVDPEKWEKYLVEPPCCLNQLTAVLGHADTGMQARAAETWKGMLNNLPRVYSTPAASSPASSAPSSPRMTAASSSSSAMGRMLNRFRSNSRILAGAEQRDVRPEEPTSSESRVSSKALSRGAEKLMGENGERLKQMIERAQQELDHPSSTRTSGGVVTDLLACIATVVACSDKLAAIAMQQQSMQVLLDKLLADGNVAEELSRQALKTAAALLPPVRLDPSKAGATKKIDVYKVLRLSGESSRQGTSKSPVSPEHAGRSVPRELLVKLLTGAVACAAADQQDSMQLVLSGSMYARQRGWNLTATHPELIDGVISSLADIMDQQCSAPRYSPSLLLACLHTILCLTPKGKSVQITQDLACRYGIVKLLREIQEWKEPVDASPQAAENDDGAATNARNASGSSSSPPASSILVTLRRSSRSGSLNAPVERPNEASNTPSQEATFGWLTLLKAEASQALRILDREKDAGVLANRQMPSRSGEVMNLEAFTAFAASSSLPTPYELLQSGMLEKMCDFVARGHEADEIGKVLAENPEFYEHMVKCLVSAIDRHRLLTLALNPVSDGGMVLPSPSTGLASKRGGMGSLGLQLLGKPIRLNQLLAGLVSFLDSSLLPLSVSRGLHLADLFKLLDGLPSPPLAPLGPTLVVYTTFFLHQSQQPLQSSSSSSTAGDTMRSRLRRALSFRSKGGAENSPRRGHGEDDLASLMPPSLMVTVEPLASIGAVCGYILQRVKFIRRCLGPGHGGSSEFIEDLLLGDEDEDDEEAFLMGLHGDDDMELDDEDEFDDDDDMMLDEDEGHYHPGEHDDDEDADDLPIFSARARRRSDEGDDGEDTLGRGRREADEEAIKRMVAEACGRRGRGHSTRRRASGEDKDLGGLADEHDSPRSASRSGRGGAVTDRKSKSDCATTPVKAQEPTGVVIFLDGRPIPSHLTVVQAVWLAASRESSGALPGVGTDESAGVVCRAPSRSLRNAKPPPGKASRFTIAADVTNERIAEEVDDGGKADGAGKPGISAVISTIWVPHLALMSPKAVVCDRPLAMKERVKAAAEAVEEHFGQLEGQSWDGLDRLVELLVSLSKLRPKDSPVRWSNFACLTLSKRQLAASSSPLALITNIPADLKASVVGKGTEEASRHHTKLVSVAPVLFDTETRRRVMASSCFGLHRALQSISEATTAATETTSSSTSQQLTALPRQKVRIRREKLLESAVVVMNVFGAGKGKASAALEVEFLGEVGTGSGPTNEFYACVAEELKKVPCFSRDSESRLFPMPVAEQDGCNAEAYRKVLAAAAEQRKNPPKTTPERSDHSPAHRGRSNSEVSDISEAAGDVTASIGIGSPAASPANKDGDGTKEVVGGLIERKGTTVESDSNKSLPSVLEAWRLAGHIVARCILDNRLVDLDIHPVMWELVKEILATEDVARVELPCVYYLSQVDPTLHRTLLSLKAMAAEELRALEISAAKVPGYEKISLPGLRGNVTCKNVGKFVAGVATAVTYTGVYWQLRAFADAFAEILSPSALSLWRSEDELTELTYGSSAARPEYWTKEHLLSAIQPKHGYTSSSSAVQYLVEVMANELTPDQRQQLVRFLTGSPTLPIGGFAALKPQLTVVRQVLDDESANPDDFLPSVMTCASFMKLPDYSSKEVLKRQLVKAISEGQKAFLMS</sequence>
<feature type="compositionally biased region" description="Low complexity" evidence="7">
    <location>
        <begin position="818"/>
        <end position="837"/>
    </location>
</feature>
<protein>
    <recommendedName>
        <fullName evidence="3">HECT-type E3 ubiquitin transferase</fullName>
        <ecNumber evidence="3">2.3.2.26</ecNumber>
    </recommendedName>
</protein>
<feature type="domain" description="HECT" evidence="8">
    <location>
        <begin position="1797"/>
        <end position="2081"/>
    </location>
</feature>
<dbReference type="SMART" id="SM00119">
    <property type="entry name" value="HECTc"/>
    <property type="match status" value="1"/>
</dbReference>
<dbReference type="Gene3D" id="3.90.1750.10">
    <property type="entry name" value="Hect, E3 ligase catalytic domains"/>
    <property type="match status" value="1"/>
</dbReference>
<dbReference type="Gene3D" id="3.30.2410.10">
    <property type="entry name" value="Hect, E3 ligase catalytic domain"/>
    <property type="match status" value="1"/>
</dbReference>
<feature type="region of interest" description="Disordered" evidence="7">
    <location>
        <begin position="1710"/>
        <end position="1742"/>
    </location>
</feature>
<dbReference type="Proteomes" id="UP000541610">
    <property type="component" value="Unassembled WGS sequence"/>
</dbReference>
<dbReference type="GO" id="GO:0061630">
    <property type="term" value="F:ubiquitin protein ligase activity"/>
    <property type="evidence" value="ECO:0007669"/>
    <property type="project" value="UniProtKB-EC"/>
</dbReference>
<dbReference type="PANTHER" id="PTHR45670">
    <property type="entry name" value="E3 UBIQUITIN-PROTEIN LIGASE TRIP12"/>
    <property type="match status" value="1"/>
</dbReference>
<dbReference type="InterPro" id="IPR057948">
    <property type="entry name" value="TPR_TRIP12_N"/>
</dbReference>
<comment type="similarity">
    <text evidence="2">Belongs to the UPL family. K-HECT subfamily.</text>
</comment>
<organism evidence="9 10">
    <name type="scientific">Perkinsus olseni</name>
    <name type="common">Perkinsus atlanticus</name>
    <dbReference type="NCBI Taxonomy" id="32597"/>
    <lineage>
        <taxon>Eukaryota</taxon>
        <taxon>Sar</taxon>
        <taxon>Alveolata</taxon>
        <taxon>Perkinsozoa</taxon>
        <taxon>Perkinsea</taxon>
        <taxon>Perkinsida</taxon>
        <taxon>Perkinsidae</taxon>
        <taxon>Perkinsus</taxon>
    </lineage>
</organism>
<dbReference type="InterPro" id="IPR011989">
    <property type="entry name" value="ARM-like"/>
</dbReference>
<feature type="region of interest" description="Disordered" evidence="7">
    <location>
        <begin position="482"/>
        <end position="507"/>
    </location>
</feature>
<evidence type="ECO:0000256" key="3">
    <source>
        <dbReference type="ARBA" id="ARBA00012485"/>
    </source>
</evidence>
<feature type="region of interest" description="Disordered" evidence="7">
    <location>
        <begin position="1194"/>
        <end position="1334"/>
    </location>
</feature>
<evidence type="ECO:0000256" key="5">
    <source>
        <dbReference type="ARBA" id="ARBA00022786"/>
    </source>
</evidence>
<dbReference type="SUPFAM" id="SSF48371">
    <property type="entry name" value="ARM repeat"/>
    <property type="match status" value="1"/>
</dbReference>
<dbReference type="GO" id="GO:0016874">
    <property type="term" value="F:ligase activity"/>
    <property type="evidence" value="ECO:0007669"/>
    <property type="project" value="UniProtKB-KW"/>
</dbReference>
<dbReference type="InterPro" id="IPR035983">
    <property type="entry name" value="Hect_E3_ubiquitin_ligase"/>
</dbReference>
<feature type="compositionally biased region" description="Basic and acidic residues" evidence="7">
    <location>
        <begin position="1291"/>
        <end position="1308"/>
    </location>
</feature>
<feature type="compositionally biased region" description="Acidic residues" evidence="7">
    <location>
        <begin position="1198"/>
        <end position="1220"/>
    </location>
</feature>
<evidence type="ECO:0000256" key="6">
    <source>
        <dbReference type="PROSITE-ProRule" id="PRU00104"/>
    </source>
</evidence>
<keyword evidence="9" id="KW-0436">Ligase</keyword>
<keyword evidence="4" id="KW-0808">Transferase</keyword>
<reference evidence="9 10" key="1">
    <citation type="submission" date="2020-04" db="EMBL/GenBank/DDBJ databases">
        <title>Perkinsus olseni comparative genomics.</title>
        <authorList>
            <person name="Bogema D.R."/>
        </authorList>
    </citation>
    <scope>NUCLEOTIDE SEQUENCE [LARGE SCALE GENOMIC DNA]</scope>
    <source>
        <strain evidence="9">00978-12</strain>
    </source>
</reference>
<feature type="compositionally biased region" description="Basic and acidic residues" evidence="7">
    <location>
        <begin position="192"/>
        <end position="201"/>
    </location>
</feature>
<feature type="active site" description="Glycyl thioester intermediate" evidence="6">
    <location>
        <position position="2048"/>
    </location>
</feature>
<feature type="compositionally biased region" description="Basic and acidic residues" evidence="7">
    <location>
        <begin position="1257"/>
        <end position="1274"/>
    </location>
</feature>
<evidence type="ECO:0000256" key="7">
    <source>
        <dbReference type="SAM" id="MobiDB-lite"/>
    </source>
</evidence>
<dbReference type="PANTHER" id="PTHR45670:SF1">
    <property type="entry name" value="E3 UBIQUITIN-PROTEIN LIGASE HECTD1"/>
    <property type="match status" value="1"/>
</dbReference>
<feature type="compositionally biased region" description="Basic residues" evidence="7">
    <location>
        <begin position="1280"/>
        <end position="1290"/>
    </location>
</feature>
<dbReference type="GO" id="GO:0000209">
    <property type="term" value="P:protein polyubiquitination"/>
    <property type="evidence" value="ECO:0007669"/>
    <property type="project" value="TreeGrafter"/>
</dbReference>
<dbReference type="InterPro" id="IPR016024">
    <property type="entry name" value="ARM-type_fold"/>
</dbReference>
<evidence type="ECO:0000256" key="4">
    <source>
        <dbReference type="ARBA" id="ARBA00022679"/>
    </source>
</evidence>
<accession>A0A7J6PI53</accession>